<feature type="domain" description="NADP-dependent oxidoreductase" evidence="2">
    <location>
        <begin position="15"/>
        <end position="310"/>
    </location>
</feature>
<accession>A0ABW0DMM8</accession>
<name>A0ABW0DMM8_9ACTN</name>
<sequence length="359" mass="38477">MRTRTLGTGGLRVAPLALGCAGMSDHTAPADEADAIATIHAALAAGVTLLDTADFYGMGHNEDLIRRALRDSDREKALLSVKFGGLRGPDGDFVGIEGRPAHVKNALAYSLRRLDTDHIDIYRPSRLAPDTPIEDTIGAISELVQAGYVRHIGLSEVGPETIRRAHAVHPICDVQIEYSLFSRDPETNGILDTCRELGIGVTAYGVLAHGLLTGTYRQPAGGDPRTHWLPRFHPDNLATNLTLVDRLRPLADAHGISVAQLATAWVVARGRERGTVVAVLGARRPHRVEEALAAAEVTLTEADLGRMDEAVPAGAVAGTRYAATLMALLDSERGPKPNRKFHDTRDSTVSCTSVHGITR</sequence>
<dbReference type="InterPro" id="IPR036812">
    <property type="entry name" value="NAD(P)_OxRdtase_dom_sf"/>
</dbReference>
<dbReference type="EMBL" id="JBHSKN010000002">
    <property type="protein sequence ID" value="MFC5238757.1"/>
    <property type="molecule type" value="Genomic_DNA"/>
</dbReference>
<dbReference type="SUPFAM" id="SSF51430">
    <property type="entry name" value="NAD(P)-linked oxidoreductase"/>
    <property type="match status" value="1"/>
</dbReference>
<keyword evidence="1" id="KW-0560">Oxidoreductase</keyword>
<dbReference type="PANTHER" id="PTHR43625">
    <property type="entry name" value="AFLATOXIN B1 ALDEHYDE REDUCTASE"/>
    <property type="match status" value="1"/>
</dbReference>
<gene>
    <name evidence="3" type="ORF">ACFPWV_02270</name>
</gene>
<organism evidence="3 4">
    <name type="scientific">Streptomyces atrovirens</name>
    <dbReference type="NCBI Taxonomy" id="285556"/>
    <lineage>
        <taxon>Bacteria</taxon>
        <taxon>Bacillati</taxon>
        <taxon>Actinomycetota</taxon>
        <taxon>Actinomycetes</taxon>
        <taxon>Kitasatosporales</taxon>
        <taxon>Streptomycetaceae</taxon>
        <taxon>Streptomyces</taxon>
    </lineage>
</organism>
<evidence type="ECO:0000313" key="3">
    <source>
        <dbReference type="EMBL" id="MFC5238757.1"/>
    </source>
</evidence>
<dbReference type="PANTHER" id="PTHR43625:SF40">
    <property type="entry name" value="ALDO-KETO REDUCTASE YAKC [NADP(+)]"/>
    <property type="match status" value="1"/>
</dbReference>
<reference evidence="4" key="1">
    <citation type="journal article" date="2019" name="Int. J. Syst. Evol. Microbiol.">
        <title>The Global Catalogue of Microorganisms (GCM) 10K type strain sequencing project: providing services to taxonomists for standard genome sequencing and annotation.</title>
        <authorList>
            <consortium name="The Broad Institute Genomics Platform"/>
            <consortium name="The Broad Institute Genome Sequencing Center for Infectious Disease"/>
            <person name="Wu L."/>
            <person name="Ma J."/>
        </authorList>
    </citation>
    <scope>NUCLEOTIDE SEQUENCE [LARGE SCALE GENOMIC DNA]</scope>
    <source>
        <strain evidence="4">CGMCC 4.7131</strain>
    </source>
</reference>
<keyword evidence="4" id="KW-1185">Reference proteome</keyword>
<dbReference type="RefSeq" id="WP_344569315.1">
    <property type="nucleotide sequence ID" value="NZ_BAAATG010000060.1"/>
</dbReference>
<dbReference type="Proteomes" id="UP001596035">
    <property type="component" value="Unassembled WGS sequence"/>
</dbReference>
<dbReference type="InterPro" id="IPR050791">
    <property type="entry name" value="Aldo-Keto_reductase"/>
</dbReference>
<evidence type="ECO:0000313" key="4">
    <source>
        <dbReference type="Proteomes" id="UP001596035"/>
    </source>
</evidence>
<evidence type="ECO:0000259" key="2">
    <source>
        <dbReference type="Pfam" id="PF00248"/>
    </source>
</evidence>
<dbReference type="InterPro" id="IPR023210">
    <property type="entry name" value="NADP_OxRdtase_dom"/>
</dbReference>
<dbReference type="Gene3D" id="3.20.20.100">
    <property type="entry name" value="NADP-dependent oxidoreductase domain"/>
    <property type="match status" value="1"/>
</dbReference>
<evidence type="ECO:0000256" key="1">
    <source>
        <dbReference type="ARBA" id="ARBA00023002"/>
    </source>
</evidence>
<comment type="caution">
    <text evidence="3">The sequence shown here is derived from an EMBL/GenBank/DDBJ whole genome shotgun (WGS) entry which is preliminary data.</text>
</comment>
<proteinExistence type="predicted"/>
<dbReference type="Pfam" id="PF00248">
    <property type="entry name" value="Aldo_ket_red"/>
    <property type="match status" value="1"/>
</dbReference>
<protein>
    <submittedName>
        <fullName evidence="3">Aldo/keto reductase</fullName>
    </submittedName>
</protein>